<sequence length="259" mass="29642">MATLNPNWIWSNDHKNYYYVTYDQWNRPEYHWAPQPDVRPRHDSSGPHDLMPNLVQVQPPEPVPNNVRNLNGFISGTPTTGWYDQLDASYRMRTGQEASRFFVEGRIFSMLYVENAAETAQFGRDADAYTVVRFGEFAHSTIRRFVVVEVRRGFVNACGIGTYSGRGTLKPGCVPSEHTIVYFTGTNPASCYIHGEYEGGMDKEPIQIEPADPNEKIRFDSRIRFSKTYPIEMNVKVKDIGRVAPGQLSTLLQYWSDSR</sequence>
<comment type="caution">
    <text evidence="2">The sequence shown here is derived from an EMBL/GenBank/DDBJ whole genome shotgun (WGS) entry which is preliminary data.</text>
</comment>
<dbReference type="Proteomes" id="UP001140560">
    <property type="component" value="Unassembled WGS sequence"/>
</dbReference>
<dbReference type="OrthoDB" id="3559580at2759"/>
<dbReference type="InterPro" id="IPR046497">
    <property type="entry name" value="DUF6590"/>
</dbReference>
<reference evidence="2" key="1">
    <citation type="submission" date="2022-10" db="EMBL/GenBank/DDBJ databases">
        <title>Tapping the CABI collections for fungal endophytes: first genome assemblies for Collariella, Neodidymelliopsis, Ascochyta clinopodiicola, Didymella pomorum, Didymosphaeria variabile, Neocosmospora piperis and Neocucurbitaria cava.</title>
        <authorList>
            <person name="Hill R."/>
        </authorList>
    </citation>
    <scope>NUCLEOTIDE SEQUENCE</scope>
    <source>
        <strain evidence="2">IMI 356814</strain>
    </source>
</reference>
<name>A0A9W9CQD1_9PLEO</name>
<organism evidence="2 3">
    <name type="scientific">Neocucurbitaria cava</name>
    <dbReference type="NCBI Taxonomy" id="798079"/>
    <lineage>
        <taxon>Eukaryota</taxon>
        <taxon>Fungi</taxon>
        <taxon>Dikarya</taxon>
        <taxon>Ascomycota</taxon>
        <taxon>Pezizomycotina</taxon>
        <taxon>Dothideomycetes</taxon>
        <taxon>Pleosporomycetidae</taxon>
        <taxon>Pleosporales</taxon>
        <taxon>Pleosporineae</taxon>
        <taxon>Cucurbitariaceae</taxon>
        <taxon>Neocucurbitaria</taxon>
    </lineage>
</organism>
<dbReference type="PANTHER" id="PTHR35391:SF5">
    <property type="entry name" value="DUF6590 DOMAIN-CONTAINING PROTEIN"/>
    <property type="match status" value="1"/>
</dbReference>
<evidence type="ECO:0000259" key="1">
    <source>
        <dbReference type="Pfam" id="PF20233"/>
    </source>
</evidence>
<protein>
    <recommendedName>
        <fullName evidence="1">DUF6590 domain-containing protein</fullName>
    </recommendedName>
</protein>
<evidence type="ECO:0000313" key="3">
    <source>
        <dbReference type="Proteomes" id="UP001140560"/>
    </source>
</evidence>
<accession>A0A9W9CQD1</accession>
<evidence type="ECO:0000313" key="2">
    <source>
        <dbReference type="EMBL" id="KAJ4374888.1"/>
    </source>
</evidence>
<keyword evidence="3" id="KW-1185">Reference proteome</keyword>
<proteinExistence type="predicted"/>
<gene>
    <name evidence="2" type="ORF">N0V83_001966</name>
</gene>
<dbReference type="AlphaFoldDB" id="A0A9W9CQD1"/>
<dbReference type="PANTHER" id="PTHR35391">
    <property type="entry name" value="C2H2-TYPE DOMAIN-CONTAINING PROTEIN-RELATED"/>
    <property type="match status" value="1"/>
</dbReference>
<dbReference type="EMBL" id="JAPEUY010000003">
    <property type="protein sequence ID" value="KAJ4374888.1"/>
    <property type="molecule type" value="Genomic_DNA"/>
</dbReference>
<dbReference type="Pfam" id="PF20233">
    <property type="entry name" value="DUF6590"/>
    <property type="match status" value="1"/>
</dbReference>
<feature type="domain" description="DUF6590" evidence="1">
    <location>
        <begin position="99"/>
        <end position="252"/>
    </location>
</feature>